<keyword evidence="5" id="KW-1185">Reference proteome</keyword>
<dbReference type="Gene3D" id="2.60.120.1440">
    <property type="match status" value="1"/>
</dbReference>
<evidence type="ECO:0000259" key="3">
    <source>
        <dbReference type="Pfam" id="PF16344"/>
    </source>
</evidence>
<dbReference type="Proteomes" id="UP000321532">
    <property type="component" value="Unassembled WGS sequence"/>
</dbReference>
<dbReference type="Gene3D" id="3.55.50.30">
    <property type="match status" value="1"/>
</dbReference>
<dbReference type="EMBL" id="BJYS01000031">
    <property type="protein sequence ID" value="GEO06125.1"/>
    <property type="molecule type" value="Genomic_DNA"/>
</dbReference>
<dbReference type="Pfam" id="PF04773">
    <property type="entry name" value="FecR"/>
    <property type="match status" value="1"/>
</dbReference>
<dbReference type="GO" id="GO:0016989">
    <property type="term" value="F:sigma factor antagonist activity"/>
    <property type="evidence" value="ECO:0007669"/>
    <property type="project" value="TreeGrafter"/>
</dbReference>
<evidence type="ECO:0000313" key="5">
    <source>
        <dbReference type="Proteomes" id="UP000321532"/>
    </source>
</evidence>
<feature type="domain" description="Protein FecR C-terminal" evidence="3">
    <location>
        <begin position="303"/>
        <end position="370"/>
    </location>
</feature>
<feature type="domain" description="FecR protein" evidence="2">
    <location>
        <begin position="152"/>
        <end position="248"/>
    </location>
</feature>
<evidence type="ECO:0000256" key="1">
    <source>
        <dbReference type="SAM" id="Phobius"/>
    </source>
</evidence>
<dbReference type="InterPro" id="IPR006860">
    <property type="entry name" value="FecR"/>
</dbReference>
<dbReference type="Pfam" id="PF16344">
    <property type="entry name" value="FecR_C"/>
    <property type="match status" value="1"/>
</dbReference>
<protein>
    <submittedName>
        <fullName evidence="4">Uncharacterized protein</fullName>
    </submittedName>
</protein>
<dbReference type="OrthoDB" id="1523489at2"/>
<dbReference type="AlphaFoldDB" id="A0A512B2C9"/>
<evidence type="ECO:0000259" key="2">
    <source>
        <dbReference type="Pfam" id="PF04773"/>
    </source>
</evidence>
<comment type="caution">
    <text evidence="4">The sequence shown here is derived from an EMBL/GenBank/DDBJ whole genome shotgun (WGS) entry which is preliminary data.</text>
</comment>
<feature type="transmembrane region" description="Helical" evidence="1">
    <location>
        <begin position="121"/>
        <end position="140"/>
    </location>
</feature>
<keyword evidence="1" id="KW-0812">Transmembrane</keyword>
<keyword evidence="1" id="KW-0472">Membrane</keyword>
<dbReference type="PANTHER" id="PTHR30273:SF2">
    <property type="entry name" value="PROTEIN FECR"/>
    <property type="match status" value="1"/>
</dbReference>
<reference evidence="4 5" key="1">
    <citation type="submission" date="2019-07" db="EMBL/GenBank/DDBJ databases">
        <title>Whole genome shotgun sequence of Adhaeribacter aerolatus NBRC 106133.</title>
        <authorList>
            <person name="Hosoyama A."/>
            <person name="Uohara A."/>
            <person name="Ohji S."/>
            <person name="Ichikawa N."/>
        </authorList>
    </citation>
    <scope>NUCLEOTIDE SEQUENCE [LARGE SCALE GENOMIC DNA]</scope>
    <source>
        <strain evidence="4 5">NBRC 106133</strain>
    </source>
</reference>
<name>A0A512B2C9_9BACT</name>
<dbReference type="PANTHER" id="PTHR30273">
    <property type="entry name" value="PERIPLASMIC SIGNAL SENSOR AND SIGMA FACTOR ACTIVATOR FECR-RELATED"/>
    <property type="match status" value="1"/>
</dbReference>
<accession>A0A512B2C9</accession>
<organism evidence="4 5">
    <name type="scientific">Adhaeribacter aerolatus</name>
    <dbReference type="NCBI Taxonomy" id="670289"/>
    <lineage>
        <taxon>Bacteria</taxon>
        <taxon>Pseudomonadati</taxon>
        <taxon>Bacteroidota</taxon>
        <taxon>Cytophagia</taxon>
        <taxon>Cytophagales</taxon>
        <taxon>Hymenobacteraceae</taxon>
        <taxon>Adhaeribacter</taxon>
    </lineage>
</organism>
<sequence length="373" mass="42220">MNYQNYRFKDFMLDEEFQQWVLNPDSDANLFWINYLQNHPDKQLEIAKAKAAIQELYFAGLRKEQAFTKLKSVLAVPATPAEMNIAWQNITEAIKAPPAEQTTDRTKVTTKVIPLFAFNKWTKIAASILLICAVGAIFWLKETRTPVAEEITYRTTFGETKKITLPDNSKIFLNANSQLTTAKYWPSDKDREVKLAGEAFFSVVHTQNDQKFKVNLQKGAQVEVLGTEFTVTNRPTLSRVVLSQGKVKVKVGSKPNLPSAGNQLRATIMAPGDLVQIDYLQGTLSKNKVQNPEQYAAFIQNKIEFNNSPLSEVARVLQDNYGYKVTFLPASLANKWFTSSNPSNRLDLLFFALEKSFNLQVIQKGKHLTIQTK</sequence>
<dbReference type="InterPro" id="IPR032508">
    <property type="entry name" value="FecR_C"/>
</dbReference>
<proteinExistence type="predicted"/>
<dbReference type="RefSeq" id="WP_146901525.1">
    <property type="nucleotide sequence ID" value="NZ_BJYS01000031.1"/>
</dbReference>
<dbReference type="InterPro" id="IPR012373">
    <property type="entry name" value="Ferrdict_sens_TM"/>
</dbReference>
<dbReference type="PIRSF" id="PIRSF018266">
    <property type="entry name" value="FecR"/>
    <property type="match status" value="1"/>
</dbReference>
<keyword evidence="1" id="KW-1133">Transmembrane helix</keyword>
<evidence type="ECO:0000313" key="4">
    <source>
        <dbReference type="EMBL" id="GEO06125.1"/>
    </source>
</evidence>
<gene>
    <name evidence="4" type="ORF">AAE02nite_37890</name>
</gene>